<evidence type="ECO:0000313" key="1">
    <source>
        <dbReference type="EMBL" id="ATQ74846.1"/>
    </source>
</evidence>
<keyword evidence="3" id="KW-1185">Reference proteome</keyword>
<evidence type="ECO:0000313" key="2">
    <source>
        <dbReference type="EMBL" id="ATQ78634.1"/>
    </source>
</evidence>
<dbReference type="EMBL" id="CP024608">
    <property type="protein sequence ID" value="ATQ78634.1"/>
    <property type="molecule type" value="Genomic_DNA"/>
</dbReference>
<accession>A0A2D2DUH6</accession>
<gene>
    <name evidence="1" type="ORF">CR152_10155</name>
    <name evidence="2" type="ORF">CR152_32025</name>
</gene>
<proteinExistence type="predicted"/>
<dbReference type="RefSeq" id="WP_099874821.1">
    <property type="nucleotide sequence ID" value="NZ_CP024608.1"/>
</dbReference>
<dbReference type="AlphaFoldDB" id="A0A2D2DUH6"/>
<dbReference type="KEGG" id="mass:CR152_10155"/>
<sequence length="66" mass="7387">MTSALVRLVTAGILVALSYIGAAMYPTLGWALGWPAGLAYCWIVRPWLREPLFERRAVQQRPDGKK</sequence>
<dbReference type="KEGG" id="mass:CR152_32025"/>
<organism evidence="2 3">
    <name type="scientific">Massilia violaceinigra</name>
    <dbReference type="NCBI Taxonomy" id="2045208"/>
    <lineage>
        <taxon>Bacteria</taxon>
        <taxon>Pseudomonadati</taxon>
        <taxon>Pseudomonadota</taxon>
        <taxon>Betaproteobacteria</taxon>
        <taxon>Burkholderiales</taxon>
        <taxon>Oxalobacteraceae</taxon>
        <taxon>Telluria group</taxon>
        <taxon>Massilia</taxon>
    </lineage>
</organism>
<name>A0A2D2DUH6_9BURK</name>
<dbReference type="EMBL" id="CP024608">
    <property type="protein sequence ID" value="ATQ74846.1"/>
    <property type="molecule type" value="Genomic_DNA"/>
</dbReference>
<reference evidence="2" key="1">
    <citation type="submission" date="2017-10" db="EMBL/GenBank/DDBJ databases">
        <title>Massilia psychrophilum sp. nov., a novel purple-pigmented bacterium isolated from Tianshan glacier, Xinjiang Municipality, China.</title>
        <authorList>
            <person name="Wang H."/>
        </authorList>
    </citation>
    <scope>NUCLEOTIDE SEQUENCE [LARGE SCALE GENOMIC DNA]</scope>
    <source>
        <strain evidence="2">B2</strain>
    </source>
</reference>
<protein>
    <submittedName>
        <fullName evidence="2">Uncharacterized protein</fullName>
    </submittedName>
</protein>
<dbReference type="Proteomes" id="UP000229897">
    <property type="component" value="Chromosome"/>
</dbReference>
<evidence type="ECO:0000313" key="3">
    <source>
        <dbReference type="Proteomes" id="UP000229897"/>
    </source>
</evidence>